<dbReference type="PROSITE" id="PS51369">
    <property type="entry name" value="TCP"/>
    <property type="match status" value="1"/>
</dbReference>
<feature type="compositionally biased region" description="Acidic residues" evidence="6">
    <location>
        <begin position="455"/>
        <end position="465"/>
    </location>
</feature>
<evidence type="ECO:0000256" key="3">
    <source>
        <dbReference type="ARBA" id="ARBA00023125"/>
    </source>
</evidence>
<accession>A0A9P0YIH1</accession>
<dbReference type="EMBL" id="CAMAPE010000004">
    <property type="protein sequence ID" value="CAH9058686.1"/>
    <property type="molecule type" value="Genomic_DNA"/>
</dbReference>
<evidence type="ECO:0000256" key="1">
    <source>
        <dbReference type="ARBA" id="ARBA00004123"/>
    </source>
</evidence>
<evidence type="ECO:0000256" key="4">
    <source>
        <dbReference type="ARBA" id="ARBA00023163"/>
    </source>
</evidence>
<comment type="caution">
    <text evidence="8">The sequence shown here is derived from an EMBL/GenBank/DDBJ whole genome shotgun (WGS) entry which is preliminary data.</text>
</comment>
<dbReference type="PANTHER" id="PTHR31072">
    <property type="entry name" value="TRANSCRIPTION FACTOR TCP4-RELATED"/>
    <property type="match status" value="1"/>
</dbReference>
<feature type="domain" description="TCP" evidence="7">
    <location>
        <begin position="109"/>
        <end position="163"/>
    </location>
</feature>
<evidence type="ECO:0000259" key="7">
    <source>
        <dbReference type="PROSITE" id="PS51369"/>
    </source>
</evidence>
<dbReference type="AlphaFoldDB" id="A0A9P0YIH1"/>
<dbReference type="InterPro" id="IPR005333">
    <property type="entry name" value="Transcription_factor_TCP"/>
</dbReference>
<feature type="compositionally biased region" description="Polar residues" evidence="6">
    <location>
        <begin position="273"/>
        <end position="291"/>
    </location>
</feature>
<keyword evidence="9" id="KW-1185">Reference proteome</keyword>
<reference evidence="8" key="1">
    <citation type="submission" date="2022-07" db="EMBL/GenBank/DDBJ databases">
        <authorList>
            <person name="Macas J."/>
            <person name="Novak P."/>
            <person name="Neumann P."/>
        </authorList>
    </citation>
    <scope>NUCLEOTIDE SEQUENCE</scope>
</reference>
<feature type="compositionally biased region" description="Low complexity" evidence="6">
    <location>
        <begin position="50"/>
        <end position="76"/>
    </location>
</feature>
<feature type="compositionally biased region" description="Gly residues" evidence="6">
    <location>
        <begin position="236"/>
        <end position="247"/>
    </location>
</feature>
<evidence type="ECO:0000256" key="2">
    <source>
        <dbReference type="ARBA" id="ARBA00023015"/>
    </source>
</evidence>
<dbReference type="GO" id="GO:0005634">
    <property type="term" value="C:nucleus"/>
    <property type="evidence" value="ECO:0007669"/>
    <property type="project" value="UniProtKB-SubCell"/>
</dbReference>
<feature type="region of interest" description="Disordered" evidence="6">
    <location>
        <begin position="1"/>
        <end position="79"/>
    </location>
</feature>
<name>A0A9P0YIH1_CUSEU</name>
<dbReference type="OrthoDB" id="1923470at2759"/>
<dbReference type="Proteomes" id="UP001152484">
    <property type="component" value="Unassembled WGS sequence"/>
</dbReference>
<feature type="region of interest" description="Disordered" evidence="6">
    <location>
        <begin position="231"/>
        <end position="255"/>
    </location>
</feature>
<evidence type="ECO:0000313" key="8">
    <source>
        <dbReference type="EMBL" id="CAH9058686.1"/>
    </source>
</evidence>
<feature type="compositionally biased region" description="Polar residues" evidence="6">
    <location>
        <begin position="300"/>
        <end position="310"/>
    </location>
</feature>
<keyword evidence="3" id="KW-0238">DNA-binding</keyword>
<dbReference type="PANTHER" id="PTHR31072:SF105">
    <property type="entry name" value="TCP DOMAIN-CONTAINING PROTEIN"/>
    <property type="match status" value="1"/>
</dbReference>
<dbReference type="GO" id="GO:0003700">
    <property type="term" value="F:DNA-binding transcription factor activity"/>
    <property type="evidence" value="ECO:0007669"/>
    <property type="project" value="InterPro"/>
</dbReference>
<dbReference type="Pfam" id="PF03634">
    <property type="entry name" value="TCP"/>
    <property type="match status" value="1"/>
</dbReference>
<keyword evidence="2" id="KW-0805">Transcription regulation</keyword>
<keyword evidence="5" id="KW-0539">Nucleus</keyword>
<evidence type="ECO:0000256" key="6">
    <source>
        <dbReference type="SAM" id="MobiDB-lite"/>
    </source>
</evidence>
<evidence type="ECO:0000313" key="9">
    <source>
        <dbReference type="Proteomes" id="UP001152484"/>
    </source>
</evidence>
<gene>
    <name evidence="8" type="ORF">CEURO_LOCUS1293</name>
</gene>
<feature type="region of interest" description="Disordered" evidence="6">
    <location>
        <begin position="95"/>
        <end position="117"/>
    </location>
</feature>
<organism evidence="8 9">
    <name type="scientific">Cuscuta europaea</name>
    <name type="common">European dodder</name>
    <dbReference type="NCBI Taxonomy" id="41803"/>
    <lineage>
        <taxon>Eukaryota</taxon>
        <taxon>Viridiplantae</taxon>
        <taxon>Streptophyta</taxon>
        <taxon>Embryophyta</taxon>
        <taxon>Tracheophyta</taxon>
        <taxon>Spermatophyta</taxon>
        <taxon>Magnoliopsida</taxon>
        <taxon>eudicotyledons</taxon>
        <taxon>Gunneridae</taxon>
        <taxon>Pentapetalae</taxon>
        <taxon>asterids</taxon>
        <taxon>lamiids</taxon>
        <taxon>Solanales</taxon>
        <taxon>Convolvulaceae</taxon>
        <taxon>Cuscuteae</taxon>
        <taxon>Cuscuta</taxon>
        <taxon>Cuscuta subgen. Cuscuta</taxon>
    </lineage>
</organism>
<sequence length="465" mass="48678">MEPSNIQINDNPNSTAAASQPFSRHQHGSARSAPFIASISGHAAVAANKTASSTPSSSISPSSSSSSTSTSSTTAPAAPPHLVDASLAIATIPESEQLQIHPAPPKRSTKDRHTKVDGRGRRIRMPAACAARVFQLTRELGHKSDGETIEWLLQQAEPAIIASTGTGTIPANFSTLNISLRSGGSSMSAPPSKPAPHSFHSSLGLSGHHYEEGFSHMLGFHQPHHFLTPNQIAGNLAGGTGEGGDGGEIPQDTTENYLGKRYRDDLFKEEGSRNSQGESTGRPGSSDSPSNKHIKGNGGSSLQENTTGASPSIFRHGNLIPPSAAMWAVAQGHGGGPSAASFSMLPVSGGSERGQMWAFQANSGNAGSLQAPLHLMSRFNIPTGNLDFPGSRAGQLQLGSMIMQQQQQQASEQLGLGIREGNLGMLGSFNVAYPRSGLNMNSSDHHHVQHQTPDDNGEEEQNASH</sequence>
<keyword evidence="4" id="KW-0804">Transcription</keyword>
<feature type="compositionally biased region" description="Polar residues" evidence="6">
    <location>
        <begin position="1"/>
        <end position="23"/>
    </location>
</feature>
<dbReference type="InterPro" id="IPR017887">
    <property type="entry name" value="TF_TCP_subgr"/>
</dbReference>
<comment type="subcellular location">
    <subcellularLocation>
        <location evidence="1">Nucleus</location>
    </subcellularLocation>
</comment>
<feature type="region of interest" description="Disordered" evidence="6">
    <location>
        <begin position="268"/>
        <end position="317"/>
    </location>
</feature>
<feature type="region of interest" description="Disordered" evidence="6">
    <location>
        <begin position="437"/>
        <end position="465"/>
    </location>
</feature>
<evidence type="ECO:0000256" key="5">
    <source>
        <dbReference type="ARBA" id="ARBA00023242"/>
    </source>
</evidence>
<proteinExistence type="predicted"/>
<dbReference type="GO" id="GO:0043565">
    <property type="term" value="F:sequence-specific DNA binding"/>
    <property type="evidence" value="ECO:0007669"/>
    <property type="project" value="TreeGrafter"/>
</dbReference>
<protein>
    <recommendedName>
        <fullName evidence="7">TCP domain-containing protein</fullName>
    </recommendedName>
</protein>